<accession>A0A8C1S403</accession>
<dbReference type="GO" id="GO:0005615">
    <property type="term" value="C:extracellular space"/>
    <property type="evidence" value="ECO:0007669"/>
    <property type="project" value="TreeGrafter"/>
</dbReference>
<evidence type="ECO:0000313" key="6">
    <source>
        <dbReference type="Ensembl" id="ENSCCRP00015002209.1"/>
    </source>
</evidence>
<sequence>MKGCLQLCSLLVLIARPELLSRVRVSWRLRTHPACLHSEQQMALLMHRLCAALLLMEFVLLLAAAESSCPAYAGVPGTPGHNGSPGRDGRDGFPGPKGEKGDPGVGAQGPPGKIGPPGVAGLKGDKGNPGTPGTGVQSTLVTQLKSDVKSLTDRLTKVEKVLGFRMFRKVGQKYYLSDGLVANFEKAQKLCSDAGAKIVLPRSEDENKVLILMQTALESTYIYVGATDIKKEGHFVDMSDRPLTFTNWKEKEPNDYNGAEDCTVMYKSVLWTPILTAPIHCKGSVGEQVM</sequence>
<dbReference type="PANTHER" id="PTHR24024:SF15">
    <property type="entry name" value="PULMONARY SURFACTANT-ASSOCIATED PROTEIN D"/>
    <property type="match status" value="1"/>
</dbReference>
<feature type="region of interest" description="Disordered" evidence="4">
    <location>
        <begin position="76"/>
        <end position="137"/>
    </location>
</feature>
<evidence type="ECO:0000313" key="7">
    <source>
        <dbReference type="Proteomes" id="UP000694700"/>
    </source>
</evidence>
<feature type="compositionally biased region" description="Basic and acidic residues" evidence="4">
    <location>
        <begin position="87"/>
        <end position="102"/>
    </location>
</feature>
<dbReference type="GO" id="GO:0005771">
    <property type="term" value="C:multivesicular body"/>
    <property type="evidence" value="ECO:0007669"/>
    <property type="project" value="TreeGrafter"/>
</dbReference>
<keyword evidence="1" id="KW-0430">Lectin</keyword>
<evidence type="ECO:0000256" key="3">
    <source>
        <dbReference type="ARBA" id="ARBA00023119"/>
    </source>
</evidence>
<dbReference type="AlphaFoldDB" id="A0A8C1S403"/>
<dbReference type="GO" id="GO:0030246">
    <property type="term" value="F:carbohydrate binding"/>
    <property type="evidence" value="ECO:0007669"/>
    <property type="project" value="UniProtKB-KW"/>
</dbReference>
<dbReference type="Ensembl" id="ENSCCRT00015002334.1">
    <property type="protein sequence ID" value="ENSCCRP00015002209.1"/>
    <property type="gene ID" value="ENSCCRG00015001417.1"/>
</dbReference>
<keyword evidence="3" id="KW-0176">Collagen</keyword>
<proteinExistence type="predicted"/>
<evidence type="ECO:0000256" key="1">
    <source>
        <dbReference type="ARBA" id="ARBA00022734"/>
    </source>
</evidence>
<dbReference type="InterPro" id="IPR016187">
    <property type="entry name" value="CTDL_fold"/>
</dbReference>
<dbReference type="SMART" id="SM00034">
    <property type="entry name" value="CLECT"/>
    <property type="match status" value="1"/>
</dbReference>
<dbReference type="SUPFAM" id="SSF56436">
    <property type="entry name" value="C-type lectin-like"/>
    <property type="match status" value="1"/>
</dbReference>
<dbReference type="InterPro" id="IPR016186">
    <property type="entry name" value="C-type_lectin-like/link_sf"/>
</dbReference>
<keyword evidence="2" id="KW-0106">Calcium</keyword>
<evidence type="ECO:0000256" key="2">
    <source>
        <dbReference type="ARBA" id="ARBA00022837"/>
    </source>
</evidence>
<reference evidence="6" key="1">
    <citation type="submission" date="2025-08" db="UniProtKB">
        <authorList>
            <consortium name="Ensembl"/>
        </authorList>
    </citation>
    <scope>IDENTIFICATION</scope>
</reference>
<organism evidence="6 7">
    <name type="scientific">Cyprinus carpio</name>
    <name type="common">Common carp</name>
    <dbReference type="NCBI Taxonomy" id="7962"/>
    <lineage>
        <taxon>Eukaryota</taxon>
        <taxon>Metazoa</taxon>
        <taxon>Chordata</taxon>
        <taxon>Craniata</taxon>
        <taxon>Vertebrata</taxon>
        <taxon>Euteleostomi</taxon>
        <taxon>Actinopterygii</taxon>
        <taxon>Neopterygii</taxon>
        <taxon>Teleostei</taxon>
        <taxon>Ostariophysi</taxon>
        <taxon>Cypriniformes</taxon>
        <taxon>Cyprinidae</taxon>
        <taxon>Cyprininae</taxon>
        <taxon>Cyprinus</taxon>
    </lineage>
</organism>
<dbReference type="Pfam" id="PF01391">
    <property type="entry name" value="Collagen"/>
    <property type="match status" value="1"/>
</dbReference>
<dbReference type="GO" id="GO:0005581">
    <property type="term" value="C:collagen trimer"/>
    <property type="evidence" value="ECO:0007669"/>
    <property type="project" value="UniProtKB-KW"/>
</dbReference>
<dbReference type="InterPro" id="IPR001304">
    <property type="entry name" value="C-type_lectin-like"/>
</dbReference>
<dbReference type="InterPro" id="IPR051077">
    <property type="entry name" value="Ca-dependent_lectin"/>
</dbReference>
<feature type="domain" description="C-type lectin" evidence="5">
    <location>
        <begin position="174"/>
        <end position="271"/>
    </location>
</feature>
<dbReference type="Pfam" id="PF00059">
    <property type="entry name" value="Lectin_C"/>
    <property type="match status" value="1"/>
</dbReference>
<dbReference type="Gene3D" id="3.10.100.10">
    <property type="entry name" value="Mannose-Binding Protein A, subunit A"/>
    <property type="match status" value="1"/>
</dbReference>
<evidence type="ECO:0000259" key="5">
    <source>
        <dbReference type="PROSITE" id="PS50041"/>
    </source>
</evidence>
<dbReference type="Gene3D" id="1.20.5.320">
    <property type="entry name" value="6-Phosphogluconate Dehydrogenase, domain 3"/>
    <property type="match status" value="1"/>
</dbReference>
<evidence type="ECO:0000256" key="4">
    <source>
        <dbReference type="SAM" id="MobiDB-lite"/>
    </source>
</evidence>
<protein>
    <recommendedName>
        <fullName evidence="5">C-type lectin domain-containing protein</fullName>
    </recommendedName>
</protein>
<dbReference type="Proteomes" id="UP000694700">
    <property type="component" value="Unplaced"/>
</dbReference>
<dbReference type="PANTHER" id="PTHR24024">
    <property type="entry name" value="PULMONARY SURFACTANT-ASSOCIATED PROTEIN A"/>
    <property type="match status" value="1"/>
</dbReference>
<dbReference type="PROSITE" id="PS50041">
    <property type="entry name" value="C_TYPE_LECTIN_2"/>
    <property type="match status" value="1"/>
</dbReference>
<name>A0A8C1S403_CYPCA</name>
<dbReference type="InterPro" id="IPR008160">
    <property type="entry name" value="Collagen"/>
</dbReference>